<accession>A0AAW1QV81</accession>
<dbReference type="InterPro" id="IPR005627">
    <property type="entry name" value="CutC-like"/>
</dbReference>
<gene>
    <name evidence="3" type="ORF">WJX81_007481</name>
</gene>
<sequence>MTPSSGLIQAVRGAVQHTTALNVLIRPRGGDFLYSDSERQVMAHDIEAAAALGADGVVLGLLTADGEIDAEHLAPLIRLCRSKGLDLTFHRAFDCARDLQAALEQLIKCKVARVLTSGGRASALEGAAVISGLVVQAAGRIAVMAGGGIRAGNAAALLQRTGVRELHTSAHRRVPSGMRWTPAMELACRGLGGA</sequence>
<proteinExistence type="inferred from homology"/>
<dbReference type="Pfam" id="PF03932">
    <property type="entry name" value="CutC"/>
    <property type="match status" value="1"/>
</dbReference>
<dbReference type="SUPFAM" id="SSF110395">
    <property type="entry name" value="CutC-like"/>
    <property type="match status" value="1"/>
</dbReference>
<dbReference type="Proteomes" id="UP001445335">
    <property type="component" value="Unassembled WGS sequence"/>
</dbReference>
<evidence type="ECO:0000313" key="4">
    <source>
        <dbReference type="Proteomes" id="UP001445335"/>
    </source>
</evidence>
<dbReference type="InterPro" id="IPR036822">
    <property type="entry name" value="CutC-like_dom_sf"/>
</dbReference>
<reference evidence="3 4" key="1">
    <citation type="journal article" date="2024" name="Nat. Commun.">
        <title>Phylogenomics reveals the evolutionary origins of lichenization in chlorophyte algae.</title>
        <authorList>
            <person name="Puginier C."/>
            <person name="Libourel C."/>
            <person name="Otte J."/>
            <person name="Skaloud P."/>
            <person name="Haon M."/>
            <person name="Grisel S."/>
            <person name="Petersen M."/>
            <person name="Berrin J.G."/>
            <person name="Delaux P.M."/>
            <person name="Dal Grande F."/>
            <person name="Keller J."/>
        </authorList>
    </citation>
    <scope>NUCLEOTIDE SEQUENCE [LARGE SCALE GENOMIC DNA]</scope>
    <source>
        <strain evidence="3 4">SAG 245.80</strain>
    </source>
</reference>
<evidence type="ECO:0000256" key="1">
    <source>
        <dbReference type="ARBA" id="ARBA00007768"/>
    </source>
</evidence>
<name>A0AAW1QV81_9CHLO</name>
<evidence type="ECO:0000313" key="3">
    <source>
        <dbReference type="EMBL" id="KAK9825200.1"/>
    </source>
</evidence>
<dbReference type="AlphaFoldDB" id="A0AAW1QV81"/>
<keyword evidence="4" id="KW-1185">Reference proteome</keyword>
<dbReference type="PANTHER" id="PTHR12598:SF0">
    <property type="entry name" value="COPPER HOMEOSTASIS PROTEIN CUTC HOMOLOG"/>
    <property type="match status" value="1"/>
</dbReference>
<comment type="similarity">
    <text evidence="1">Belongs to the CutC family.</text>
</comment>
<comment type="caution">
    <text evidence="3">The sequence shown here is derived from an EMBL/GenBank/DDBJ whole genome shotgun (WGS) entry which is preliminary data.</text>
</comment>
<evidence type="ECO:0000256" key="2">
    <source>
        <dbReference type="ARBA" id="ARBA00019014"/>
    </source>
</evidence>
<dbReference type="Gene3D" id="3.20.20.380">
    <property type="entry name" value="Copper homeostasis (CutC) domain"/>
    <property type="match status" value="1"/>
</dbReference>
<organism evidence="3 4">
    <name type="scientific">Elliptochloris bilobata</name>
    <dbReference type="NCBI Taxonomy" id="381761"/>
    <lineage>
        <taxon>Eukaryota</taxon>
        <taxon>Viridiplantae</taxon>
        <taxon>Chlorophyta</taxon>
        <taxon>core chlorophytes</taxon>
        <taxon>Trebouxiophyceae</taxon>
        <taxon>Trebouxiophyceae incertae sedis</taxon>
        <taxon>Elliptochloris clade</taxon>
        <taxon>Elliptochloris</taxon>
    </lineage>
</organism>
<dbReference type="EMBL" id="JALJOU010000076">
    <property type="protein sequence ID" value="KAK9825200.1"/>
    <property type="molecule type" value="Genomic_DNA"/>
</dbReference>
<dbReference type="PANTHER" id="PTHR12598">
    <property type="entry name" value="COPPER HOMEOSTASIS PROTEIN CUTC"/>
    <property type="match status" value="1"/>
</dbReference>
<protein>
    <recommendedName>
        <fullName evidence="2">Copper homeostasis protein cutC homolog</fullName>
    </recommendedName>
</protein>
<dbReference type="GO" id="GO:0005507">
    <property type="term" value="F:copper ion binding"/>
    <property type="evidence" value="ECO:0007669"/>
    <property type="project" value="TreeGrafter"/>
</dbReference>